<protein>
    <submittedName>
        <fullName evidence="1">Uncharacterized protein</fullName>
    </submittedName>
</protein>
<evidence type="ECO:0000313" key="2">
    <source>
        <dbReference type="Proteomes" id="UP001162162"/>
    </source>
</evidence>
<proteinExistence type="predicted"/>
<reference evidence="1" key="1">
    <citation type="journal article" date="2023" name="Insect Mol. Biol.">
        <title>Genome sequencing provides insights into the evolution of gene families encoding plant cell wall-degrading enzymes in longhorned beetles.</title>
        <authorList>
            <person name="Shin N.R."/>
            <person name="Okamura Y."/>
            <person name="Kirsch R."/>
            <person name="Pauchet Y."/>
        </authorList>
    </citation>
    <scope>NUCLEOTIDE SEQUENCE</scope>
    <source>
        <strain evidence="1">AMC_N1</strain>
    </source>
</reference>
<sequence length="101" mass="11068">MSWYSRTTTAVSYSLRNIVKTDFYFAEHFQQIKDVILQFNPAETAAIKECLTKFQDVSLETALKPIHSNCKGVLCSLTVGGPVHILGMGSGVGIQGRDICA</sequence>
<organism evidence="1 2">
    <name type="scientific">Aromia moschata</name>
    <dbReference type="NCBI Taxonomy" id="1265417"/>
    <lineage>
        <taxon>Eukaryota</taxon>
        <taxon>Metazoa</taxon>
        <taxon>Ecdysozoa</taxon>
        <taxon>Arthropoda</taxon>
        <taxon>Hexapoda</taxon>
        <taxon>Insecta</taxon>
        <taxon>Pterygota</taxon>
        <taxon>Neoptera</taxon>
        <taxon>Endopterygota</taxon>
        <taxon>Coleoptera</taxon>
        <taxon>Polyphaga</taxon>
        <taxon>Cucujiformia</taxon>
        <taxon>Chrysomeloidea</taxon>
        <taxon>Cerambycidae</taxon>
        <taxon>Cerambycinae</taxon>
        <taxon>Callichromatini</taxon>
        <taxon>Aromia</taxon>
    </lineage>
</organism>
<dbReference type="Proteomes" id="UP001162162">
    <property type="component" value="Unassembled WGS sequence"/>
</dbReference>
<name>A0AAV8XW59_9CUCU</name>
<dbReference type="AlphaFoldDB" id="A0AAV8XW59"/>
<accession>A0AAV8XW59</accession>
<keyword evidence="2" id="KW-1185">Reference proteome</keyword>
<evidence type="ECO:0000313" key="1">
    <source>
        <dbReference type="EMBL" id="KAJ8942719.1"/>
    </source>
</evidence>
<comment type="caution">
    <text evidence="1">The sequence shown here is derived from an EMBL/GenBank/DDBJ whole genome shotgun (WGS) entry which is preliminary data.</text>
</comment>
<gene>
    <name evidence="1" type="ORF">NQ318_017018</name>
</gene>
<dbReference type="EMBL" id="JAPWTK010000316">
    <property type="protein sequence ID" value="KAJ8942719.1"/>
    <property type="molecule type" value="Genomic_DNA"/>
</dbReference>